<evidence type="ECO:0000256" key="2">
    <source>
        <dbReference type="ARBA" id="ARBA00023125"/>
    </source>
</evidence>
<dbReference type="GO" id="GO:0003700">
    <property type="term" value="F:DNA-binding transcription factor activity"/>
    <property type="evidence" value="ECO:0007669"/>
    <property type="project" value="InterPro"/>
</dbReference>
<gene>
    <name evidence="5" type="primary">bigR</name>
    <name evidence="5" type="ORF">NCTC11166_00374</name>
</gene>
<dbReference type="InterPro" id="IPR036390">
    <property type="entry name" value="WH_DNA-bd_sf"/>
</dbReference>
<protein>
    <submittedName>
        <fullName evidence="5">Biofilm growth-associated repressor</fullName>
    </submittedName>
</protein>
<dbReference type="SMART" id="SM00418">
    <property type="entry name" value="HTH_ARSR"/>
    <property type="match status" value="1"/>
</dbReference>
<dbReference type="PANTHER" id="PTHR33154:SF33">
    <property type="entry name" value="TRANSCRIPTIONAL REPRESSOR SDPR"/>
    <property type="match status" value="1"/>
</dbReference>
<dbReference type="SUPFAM" id="SSF46785">
    <property type="entry name" value="Winged helix' DNA-binding domain"/>
    <property type="match status" value="1"/>
</dbReference>
<dbReference type="Proteomes" id="UP000251186">
    <property type="component" value="Unassembled WGS sequence"/>
</dbReference>
<dbReference type="InterPro" id="IPR036388">
    <property type="entry name" value="WH-like_DNA-bd_sf"/>
</dbReference>
<proteinExistence type="predicted"/>
<dbReference type="InterPro" id="IPR001845">
    <property type="entry name" value="HTH_ArsR_DNA-bd_dom"/>
</dbReference>
<dbReference type="EMBL" id="UAQP01000005">
    <property type="protein sequence ID" value="SPU52057.1"/>
    <property type="molecule type" value="Genomic_DNA"/>
</dbReference>
<name>A0A2X1B5C7_BREVE</name>
<dbReference type="Pfam" id="PF12840">
    <property type="entry name" value="HTH_20"/>
    <property type="match status" value="1"/>
</dbReference>
<dbReference type="PANTHER" id="PTHR33154">
    <property type="entry name" value="TRANSCRIPTIONAL REGULATOR, ARSR FAMILY"/>
    <property type="match status" value="1"/>
</dbReference>
<evidence type="ECO:0000313" key="5">
    <source>
        <dbReference type="EMBL" id="SPU52057.1"/>
    </source>
</evidence>
<evidence type="ECO:0000256" key="1">
    <source>
        <dbReference type="ARBA" id="ARBA00023015"/>
    </source>
</evidence>
<reference evidence="5 6" key="1">
    <citation type="submission" date="2018-06" db="EMBL/GenBank/DDBJ databases">
        <authorList>
            <consortium name="Pathogen Informatics"/>
            <person name="Doyle S."/>
        </authorList>
    </citation>
    <scope>NUCLEOTIDE SEQUENCE [LARGE SCALE GENOMIC DNA]</scope>
    <source>
        <strain evidence="5 6">NCTC11166</strain>
    </source>
</reference>
<dbReference type="InterPro" id="IPR011991">
    <property type="entry name" value="ArsR-like_HTH"/>
</dbReference>
<dbReference type="RefSeq" id="WP_112861534.1">
    <property type="nucleotide sequence ID" value="NZ_UAQP01000005.1"/>
</dbReference>
<dbReference type="InterPro" id="IPR051081">
    <property type="entry name" value="HTH_MetalResp_TranReg"/>
</dbReference>
<evidence type="ECO:0000313" key="6">
    <source>
        <dbReference type="Proteomes" id="UP000251186"/>
    </source>
</evidence>
<dbReference type="AlphaFoldDB" id="A0A2X1B5C7"/>
<keyword evidence="2" id="KW-0238">DNA-binding</keyword>
<evidence type="ECO:0000256" key="3">
    <source>
        <dbReference type="ARBA" id="ARBA00023163"/>
    </source>
</evidence>
<dbReference type="Gene3D" id="1.10.10.10">
    <property type="entry name" value="Winged helix-like DNA-binding domain superfamily/Winged helix DNA-binding domain"/>
    <property type="match status" value="1"/>
</dbReference>
<dbReference type="PROSITE" id="PS50987">
    <property type="entry name" value="HTH_ARSR_2"/>
    <property type="match status" value="1"/>
</dbReference>
<organism evidence="5 6">
    <name type="scientific">Brevundimonas vesicularis</name>
    <name type="common">Pseudomonas vesicularis</name>
    <dbReference type="NCBI Taxonomy" id="41276"/>
    <lineage>
        <taxon>Bacteria</taxon>
        <taxon>Pseudomonadati</taxon>
        <taxon>Pseudomonadota</taxon>
        <taxon>Alphaproteobacteria</taxon>
        <taxon>Caulobacterales</taxon>
        <taxon>Caulobacteraceae</taxon>
        <taxon>Brevundimonas</taxon>
    </lineage>
</organism>
<sequence length="101" mass="11061">MNTLFKALSHPVRRRIIAMLRAGPLASGDIAAAFDMSWPTITGHLNALKEAGLVSPERDGQTIRYRLEISAVEEAMAFLMDIVGTGEATEPLPQPSKETRR</sequence>
<dbReference type="GO" id="GO:0003677">
    <property type="term" value="F:DNA binding"/>
    <property type="evidence" value="ECO:0007669"/>
    <property type="project" value="UniProtKB-KW"/>
</dbReference>
<keyword evidence="3" id="KW-0804">Transcription</keyword>
<keyword evidence="1" id="KW-0805">Transcription regulation</keyword>
<dbReference type="CDD" id="cd00090">
    <property type="entry name" value="HTH_ARSR"/>
    <property type="match status" value="1"/>
</dbReference>
<accession>A0A2X1B5C7</accession>
<dbReference type="NCBIfam" id="NF033788">
    <property type="entry name" value="HTH_metalloreg"/>
    <property type="match status" value="1"/>
</dbReference>
<dbReference type="PRINTS" id="PR00778">
    <property type="entry name" value="HTHARSR"/>
</dbReference>
<feature type="domain" description="HTH arsR-type" evidence="4">
    <location>
        <begin position="1"/>
        <end position="87"/>
    </location>
</feature>
<evidence type="ECO:0000259" key="4">
    <source>
        <dbReference type="PROSITE" id="PS50987"/>
    </source>
</evidence>